<gene>
    <name evidence="1" type="ORF">A3E29_02110</name>
</gene>
<dbReference type="GO" id="GO:0006974">
    <property type="term" value="P:DNA damage response"/>
    <property type="evidence" value="ECO:0007669"/>
    <property type="project" value="TreeGrafter"/>
</dbReference>
<evidence type="ECO:0008006" key="3">
    <source>
        <dbReference type="Google" id="ProtNLM"/>
    </source>
</evidence>
<dbReference type="InterPro" id="IPR007497">
    <property type="entry name" value="SIMPL/DUF541"/>
</dbReference>
<proteinExistence type="predicted"/>
<sequence length="238" mass="24961">MLIAVFLALAVVEKAITLAKTISPSKPDNTISMTAEGKVTGKPDLATVSLGVLTQADTAKGASDENNKSINKIAEAVKKLGIANEDIVTSNLNVYPNYTYTNGKNEINGYQANQNLTIKIHGVDKSTDTLNKVLDAAVSSGSNQIQGVGLSFDDPDNLKQEARKQAIDKAKQKAKELADQAGLRLGRIVSISESSGYDTPIPYMMDSKAGMGGGGSAPAVETGSQDITASITVVFEVK</sequence>
<dbReference type="PANTHER" id="PTHR34387">
    <property type="entry name" value="SLR1258 PROTEIN"/>
    <property type="match status" value="1"/>
</dbReference>
<organism evidence="1 2">
    <name type="scientific">Candidatus Doudnabacteria bacterium RIFCSPHIGHO2_12_FULL_48_16</name>
    <dbReference type="NCBI Taxonomy" id="1817838"/>
    <lineage>
        <taxon>Bacteria</taxon>
        <taxon>Candidatus Doudnaibacteriota</taxon>
    </lineage>
</organism>
<dbReference type="AlphaFoldDB" id="A0A1F5PLT0"/>
<evidence type="ECO:0000313" key="2">
    <source>
        <dbReference type="Proteomes" id="UP000177682"/>
    </source>
</evidence>
<dbReference type="EMBL" id="MFEY01000005">
    <property type="protein sequence ID" value="OGE90622.1"/>
    <property type="molecule type" value="Genomic_DNA"/>
</dbReference>
<comment type="caution">
    <text evidence="1">The sequence shown here is derived from an EMBL/GenBank/DDBJ whole genome shotgun (WGS) entry which is preliminary data.</text>
</comment>
<protein>
    <recommendedName>
        <fullName evidence="3">SIMPL domain-containing protein</fullName>
    </recommendedName>
</protein>
<dbReference type="InterPro" id="IPR052022">
    <property type="entry name" value="26kDa_periplasmic_antigen"/>
</dbReference>
<evidence type="ECO:0000313" key="1">
    <source>
        <dbReference type="EMBL" id="OGE90622.1"/>
    </source>
</evidence>
<reference evidence="1 2" key="1">
    <citation type="journal article" date="2016" name="Nat. Commun.">
        <title>Thousands of microbial genomes shed light on interconnected biogeochemical processes in an aquifer system.</title>
        <authorList>
            <person name="Anantharaman K."/>
            <person name="Brown C.T."/>
            <person name="Hug L.A."/>
            <person name="Sharon I."/>
            <person name="Castelle C.J."/>
            <person name="Probst A.J."/>
            <person name="Thomas B.C."/>
            <person name="Singh A."/>
            <person name="Wilkins M.J."/>
            <person name="Karaoz U."/>
            <person name="Brodie E.L."/>
            <person name="Williams K.H."/>
            <person name="Hubbard S.S."/>
            <person name="Banfield J.F."/>
        </authorList>
    </citation>
    <scope>NUCLEOTIDE SEQUENCE [LARGE SCALE GENOMIC DNA]</scope>
</reference>
<name>A0A1F5PLT0_9BACT</name>
<dbReference type="Gene3D" id="3.30.110.170">
    <property type="entry name" value="Protein of unknown function (DUF541), domain 1"/>
    <property type="match status" value="1"/>
</dbReference>
<dbReference type="Gene3D" id="3.30.70.2970">
    <property type="entry name" value="Protein of unknown function (DUF541), domain 2"/>
    <property type="match status" value="1"/>
</dbReference>
<dbReference type="Pfam" id="PF04402">
    <property type="entry name" value="SIMPL"/>
    <property type="match status" value="1"/>
</dbReference>
<accession>A0A1F5PLT0</accession>
<dbReference type="Proteomes" id="UP000177682">
    <property type="component" value="Unassembled WGS sequence"/>
</dbReference>
<dbReference type="PANTHER" id="PTHR34387:SF2">
    <property type="entry name" value="SLR1258 PROTEIN"/>
    <property type="match status" value="1"/>
</dbReference>